<proteinExistence type="predicted"/>
<reference evidence="1" key="2">
    <citation type="submission" date="2016-06" db="EMBL/GenBank/DDBJ databases">
        <title>The genome of a short-lived fish provides insights into sex chromosome evolution and the genetic control of aging.</title>
        <authorList>
            <person name="Reichwald K."/>
            <person name="Felder M."/>
            <person name="Petzold A."/>
            <person name="Koch P."/>
            <person name="Groth M."/>
            <person name="Platzer M."/>
        </authorList>
    </citation>
    <scope>NUCLEOTIDE SEQUENCE</scope>
    <source>
        <tissue evidence="1">Brain</tissue>
    </source>
</reference>
<protein>
    <submittedName>
        <fullName evidence="1">Erythrocyte membrane protein band 4.1-like 3</fullName>
    </submittedName>
</protein>
<gene>
    <name evidence="1" type="primary">CABZ01090303.1</name>
</gene>
<dbReference type="AlphaFoldDB" id="A0A1A8CIG3"/>
<reference evidence="1" key="1">
    <citation type="submission" date="2016-05" db="EMBL/GenBank/DDBJ databases">
        <authorList>
            <person name="Lavstsen T."/>
            <person name="Jespersen J.S."/>
        </authorList>
    </citation>
    <scope>NUCLEOTIDE SEQUENCE</scope>
    <source>
        <tissue evidence="1">Brain</tissue>
    </source>
</reference>
<feature type="non-terminal residue" evidence="1">
    <location>
        <position position="1"/>
    </location>
</feature>
<organism evidence="1">
    <name type="scientific">Nothobranchius kadleci</name>
    <name type="common">African annual killifish</name>
    <dbReference type="NCBI Taxonomy" id="1051664"/>
    <lineage>
        <taxon>Eukaryota</taxon>
        <taxon>Metazoa</taxon>
        <taxon>Chordata</taxon>
        <taxon>Craniata</taxon>
        <taxon>Vertebrata</taxon>
        <taxon>Euteleostomi</taxon>
        <taxon>Actinopterygii</taxon>
        <taxon>Neopterygii</taxon>
        <taxon>Teleostei</taxon>
        <taxon>Neoteleostei</taxon>
        <taxon>Acanthomorphata</taxon>
        <taxon>Ovalentaria</taxon>
        <taxon>Atherinomorphae</taxon>
        <taxon>Cyprinodontiformes</taxon>
        <taxon>Nothobranchiidae</taxon>
        <taxon>Nothobranchius</taxon>
    </lineage>
</organism>
<accession>A0A1A8CIG3</accession>
<feature type="non-terminal residue" evidence="1">
    <location>
        <position position="84"/>
    </location>
</feature>
<sequence length="84" mass="9400">RGNVSYVGSPAGRIESLTGVGVFAAVLMLGGRVATVERRALLTERNLQQNQDQHEQPSVTTHRVRVRATFYSNHFILLLQYIFS</sequence>
<name>A0A1A8CIG3_NOTKA</name>
<evidence type="ECO:0000313" key="1">
    <source>
        <dbReference type="EMBL" id="SBP78843.1"/>
    </source>
</evidence>
<dbReference type="EMBL" id="HADZ01014902">
    <property type="protein sequence ID" value="SBP78843.1"/>
    <property type="molecule type" value="Transcribed_RNA"/>
</dbReference>